<evidence type="ECO:0000256" key="1">
    <source>
        <dbReference type="ARBA" id="ARBA00005695"/>
    </source>
</evidence>
<dbReference type="Gene3D" id="3.40.190.10">
    <property type="entry name" value="Periplasmic binding protein-like II"/>
    <property type="match status" value="1"/>
</dbReference>
<accession>A0A1V4SZ34</accession>
<feature type="domain" description="Solute-binding protein family 5" evidence="4">
    <location>
        <begin position="78"/>
        <end position="293"/>
    </location>
</feature>
<dbReference type="Pfam" id="PF00496">
    <property type="entry name" value="SBP_bac_5"/>
    <property type="match status" value="1"/>
</dbReference>
<dbReference type="OrthoDB" id="403896at2"/>
<protein>
    <submittedName>
        <fullName evidence="5">Bacterial extracellular solute-binding protein, family 5 middle</fullName>
    </submittedName>
</protein>
<keyword evidence="2" id="KW-0813">Transport</keyword>
<keyword evidence="3" id="KW-0732">Signal</keyword>
<evidence type="ECO:0000259" key="4">
    <source>
        <dbReference type="Pfam" id="PF00496"/>
    </source>
</evidence>
<dbReference type="Gene3D" id="3.90.76.10">
    <property type="entry name" value="Dipeptide-binding Protein, Domain 1"/>
    <property type="match status" value="1"/>
</dbReference>
<dbReference type="GO" id="GO:0015833">
    <property type="term" value="P:peptide transport"/>
    <property type="evidence" value="ECO:0007669"/>
    <property type="project" value="TreeGrafter"/>
</dbReference>
<dbReference type="SUPFAM" id="SSF53850">
    <property type="entry name" value="Periplasmic binding protein-like II"/>
    <property type="match status" value="1"/>
</dbReference>
<organism evidence="5 6">
    <name type="scientific">Clostridium thermobutyricum DSM 4928</name>
    <dbReference type="NCBI Taxonomy" id="1121339"/>
    <lineage>
        <taxon>Bacteria</taxon>
        <taxon>Bacillati</taxon>
        <taxon>Bacillota</taxon>
        <taxon>Clostridia</taxon>
        <taxon>Eubacteriales</taxon>
        <taxon>Clostridiaceae</taxon>
        <taxon>Clostridium</taxon>
    </lineage>
</organism>
<evidence type="ECO:0000313" key="6">
    <source>
        <dbReference type="Proteomes" id="UP000191448"/>
    </source>
</evidence>
<proteinExistence type="inferred from homology"/>
<dbReference type="EMBL" id="LTAY01000010">
    <property type="protein sequence ID" value="OPX50890.1"/>
    <property type="molecule type" value="Genomic_DNA"/>
</dbReference>
<evidence type="ECO:0000313" key="5">
    <source>
        <dbReference type="EMBL" id="OPX50890.1"/>
    </source>
</evidence>
<dbReference type="RefSeq" id="WP_080021588.1">
    <property type="nucleotide sequence ID" value="NZ_LTAY01000010.1"/>
</dbReference>
<sequence length="498" mass="58257">MIKKIILTVLGSTIVGLVLLSFIDVYQEQDTKEVSAFTYALGNINNDLRDVTNLSMREKDIITATSKSLVSKNSDGKIENELSQEVKVKDDNIEYEFILKDDIKWSDGTQILPVQIIDFFKELLISEEEKNIEPILNIYGAREFRESNGNDTSKLALIEGDNSIIIRLNSKDKDFLEKLTNPVYKLRKNLDMWKDIKSYHDNIAYSGDYVIDTVSDEEIILKRVNYLNENIPQEINIIRNMSEEVSMAKFETGEVDVVVNPPSKQLNRLEAEGRLKTFNANKGKYIYLNSNDKGLDFESRKAVYKTLNNVIETYHKENEHYIEVAEYSYFLEDKKNLNSIQERKVQTTKINKELPKIVTLLALDTQENRSLCSYIGEWFKNNTKTSLRYTLVNEDEYKNIALRDRYDITLIDIDLSANNREKTFSDLEYWYNDNEKKLFEKENNKNNSEFRELENTLFSNYRILPLFFENKNVAISNKVKEINFDYYGNIQFTKLKNK</sequence>
<name>A0A1V4SZ34_9CLOT</name>
<comment type="caution">
    <text evidence="5">The sequence shown here is derived from an EMBL/GenBank/DDBJ whole genome shotgun (WGS) entry which is preliminary data.</text>
</comment>
<dbReference type="InterPro" id="IPR000914">
    <property type="entry name" value="SBP_5_dom"/>
</dbReference>
<dbReference type="PANTHER" id="PTHR30290:SF9">
    <property type="entry name" value="OLIGOPEPTIDE-BINDING PROTEIN APPA"/>
    <property type="match status" value="1"/>
</dbReference>
<comment type="similarity">
    <text evidence="1">Belongs to the bacterial solute-binding protein 5 family.</text>
</comment>
<dbReference type="AlphaFoldDB" id="A0A1V4SZ34"/>
<gene>
    <name evidence="5" type="ORF">CLTHE_01700</name>
</gene>
<evidence type="ECO:0000256" key="3">
    <source>
        <dbReference type="ARBA" id="ARBA00022729"/>
    </source>
</evidence>
<reference evidence="5 6" key="1">
    <citation type="submission" date="2016-02" db="EMBL/GenBank/DDBJ databases">
        <title>Genome sequence of Clostridium thermobutyricum DSM 4928.</title>
        <authorList>
            <person name="Poehlein A."/>
            <person name="Daniel R."/>
        </authorList>
    </citation>
    <scope>NUCLEOTIDE SEQUENCE [LARGE SCALE GENOMIC DNA]</scope>
    <source>
        <strain evidence="5 6">DSM 4928</strain>
    </source>
</reference>
<evidence type="ECO:0000256" key="2">
    <source>
        <dbReference type="ARBA" id="ARBA00022448"/>
    </source>
</evidence>
<dbReference type="GO" id="GO:1904680">
    <property type="term" value="F:peptide transmembrane transporter activity"/>
    <property type="evidence" value="ECO:0007669"/>
    <property type="project" value="TreeGrafter"/>
</dbReference>
<dbReference type="Proteomes" id="UP000191448">
    <property type="component" value="Unassembled WGS sequence"/>
</dbReference>
<dbReference type="InterPro" id="IPR039424">
    <property type="entry name" value="SBP_5"/>
</dbReference>
<dbReference type="PANTHER" id="PTHR30290">
    <property type="entry name" value="PERIPLASMIC BINDING COMPONENT OF ABC TRANSPORTER"/>
    <property type="match status" value="1"/>
</dbReference>
<dbReference type="Gene3D" id="3.10.105.10">
    <property type="entry name" value="Dipeptide-binding Protein, Domain 3"/>
    <property type="match status" value="1"/>
</dbReference>